<reference evidence="1 2" key="1">
    <citation type="submission" date="2020-05" db="EMBL/GenBank/DDBJ databases">
        <title>Paenibacillus glebae, sp. nov., Paenibacillus humi sp. nov., Paenibacillus pedi sp. nov., Paenibacillus terrestris sp. nov. and Paenibacillus terricola sp. nov., isolated from a forest top soil sample.</title>
        <authorList>
            <person name="Qi S."/>
            <person name="Carlier A."/>
            <person name="Cnockaert M."/>
            <person name="Vandamme P."/>
        </authorList>
    </citation>
    <scope>NUCLEOTIDE SEQUENCE [LARGE SCALE GENOMIC DNA]</scope>
    <source>
        <strain evidence="1 2">LMG 29502</strain>
    </source>
</reference>
<proteinExistence type="predicted"/>
<protein>
    <submittedName>
        <fullName evidence="1">Uncharacterized protein</fullName>
    </submittedName>
</protein>
<name>A0ABX2DVA6_9BACL</name>
<organism evidence="1 2">
    <name type="scientific">Paenibacillus tritici</name>
    <dbReference type="NCBI Taxonomy" id="1873425"/>
    <lineage>
        <taxon>Bacteria</taxon>
        <taxon>Bacillati</taxon>
        <taxon>Bacillota</taxon>
        <taxon>Bacilli</taxon>
        <taxon>Bacillales</taxon>
        <taxon>Paenibacillaceae</taxon>
        <taxon>Paenibacillus</taxon>
    </lineage>
</organism>
<dbReference type="RefSeq" id="WP_173137172.1">
    <property type="nucleotide sequence ID" value="NZ_JABMKX010000011.1"/>
</dbReference>
<evidence type="ECO:0000313" key="1">
    <source>
        <dbReference type="EMBL" id="NQX47731.1"/>
    </source>
</evidence>
<accession>A0ABX2DVA6</accession>
<keyword evidence="2" id="KW-1185">Reference proteome</keyword>
<comment type="caution">
    <text evidence="1">The sequence shown here is derived from an EMBL/GenBank/DDBJ whole genome shotgun (WGS) entry which is preliminary data.</text>
</comment>
<evidence type="ECO:0000313" key="2">
    <source>
        <dbReference type="Proteomes" id="UP000711047"/>
    </source>
</evidence>
<sequence>MKDFSVEKIGNTNEYFALKMSRTDVERILGHPLLENNNEFRIDSTYNSGIEILYRNEYIVVISLLPDSEMVYQTHRGLYIGLPNKEVKARFNQKSEETLSSSNINYLYDSEIDDVIKKAPNPPKDKVFVYNIEMNVITGKIQKIRLWDNQAFTSTGQMQ</sequence>
<dbReference type="EMBL" id="JABMKX010000011">
    <property type="protein sequence ID" value="NQX47731.1"/>
    <property type="molecule type" value="Genomic_DNA"/>
</dbReference>
<gene>
    <name evidence="1" type="ORF">HQN87_20610</name>
</gene>
<dbReference type="Proteomes" id="UP000711047">
    <property type="component" value="Unassembled WGS sequence"/>
</dbReference>